<dbReference type="EMBL" id="MN740664">
    <property type="protein sequence ID" value="QHS79833.1"/>
    <property type="molecule type" value="Genomic_DNA"/>
</dbReference>
<name>A0A6C0AK32_9ZZZZ</name>
<reference evidence="1" key="1">
    <citation type="journal article" date="2020" name="Nature">
        <title>Giant virus diversity and host interactions through global metagenomics.</title>
        <authorList>
            <person name="Schulz F."/>
            <person name="Roux S."/>
            <person name="Paez-Espino D."/>
            <person name="Jungbluth S."/>
            <person name="Walsh D.A."/>
            <person name="Denef V.J."/>
            <person name="McMahon K.D."/>
            <person name="Konstantinidis K.T."/>
            <person name="Eloe-Fadrosh E.A."/>
            <person name="Kyrpides N.C."/>
            <person name="Woyke T."/>
        </authorList>
    </citation>
    <scope>NUCLEOTIDE SEQUENCE</scope>
    <source>
        <strain evidence="1">GVMAG-S-1035375-24</strain>
    </source>
</reference>
<organism evidence="1">
    <name type="scientific">viral metagenome</name>
    <dbReference type="NCBI Taxonomy" id="1070528"/>
    <lineage>
        <taxon>unclassified sequences</taxon>
        <taxon>metagenomes</taxon>
        <taxon>organismal metagenomes</taxon>
    </lineage>
</organism>
<sequence length="216" mass="25262">MSLLRFIYHVPVGTPTYLDLLPVDVLRHHLLPFLGWEDRIHINRMTPSGDRTPPNKIPKDRIIAHQLSMVLPRLAVKVKTAHDLHMRRVRRIARQPPLERVVNAIIDVFREIVKNHNMMVVQHSAKLRTTVLEKVAEFSEPASIRAIPRLAQRAEMKDAIHHVLVELERYPAKHEVKPWKWGRAQVTQTESAILYEEWGSQGFVRRRQGDIFTVWE</sequence>
<accession>A0A6C0AK32</accession>
<dbReference type="AlphaFoldDB" id="A0A6C0AK32"/>
<proteinExistence type="predicted"/>
<evidence type="ECO:0000313" key="1">
    <source>
        <dbReference type="EMBL" id="QHS79833.1"/>
    </source>
</evidence>
<protein>
    <submittedName>
        <fullName evidence="1">Uncharacterized protein</fullName>
    </submittedName>
</protein>